<organism evidence="2 3">
    <name type="scientific">Austropuccinia psidii MF-1</name>
    <dbReference type="NCBI Taxonomy" id="1389203"/>
    <lineage>
        <taxon>Eukaryota</taxon>
        <taxon>Fungi</taxon>
        <taxon>Dikarya</taxon>
        <taxon>Basidiomycota</taxon>
        <taxon>Pucciniomycotina</taxon>
        <taxon>Pucciniomycetes</taxon>
        <taxon>Pucciniales</taxon>
        <taxon>Sphaerophragmiaceae</taxon>
        <taxon>Austropuccinia</taxon>
    </lineage>
</organism>
<evidence type="ECO:0000313" key="2">
    <source>
        <dbReference type="EMBL" id="MBW0499626.1"/>
    </source>
</evidence>
<feature type="domain" description="Retrotransposon gag" evidence="1">
    <location>
        <begin position="17"/>
        <end position="112"/>
    </location>
</feature>
<dbReference type="Proteomes" id="UP000765509">
    <property type="component" value="Unassembled WGS sequence"/>
</dbReference>
<dbReference type="Pfam" id="PF03732">
    <property type="entry name" value="Retrotrans_gag"/>
    <property type="match status" value="1"/>
</dbReference>
<gene>
    <name evidence="2" type="ORF">O181_039341</name>
</gene>
<dbReference type="InterPro" id="IPR005162">
    <property type="entry name" value="Retrotrans_gag_dom"/>
</dbReference>
<dbReference type="EMBL" id="AVOT02015358">
    <property type="protein sequence ID" value="MBW0499626.1"/>
    <property type="molecule type" value="Genomic_DNA"/>
</dbReference>
<proteinExistence type="predicted"/>
<reference evidence="2" key="1">
    <citation type="submission" date="2021-03" db="EMBL/GenBank/DDBJ databases">
        <title>Draft genome sequence of rust myrtle Austropuccinia psidii MF-1, a brazilian biotype.</title>
        <authorList>
            <person name="Quecine M.C."/>
            <person name="Pachon D.M.R."/>
            <person name="Bonatelli M.L."/>
            <person name="Correr F.H."/>
            <person name="Franceschini L.M."/>
            <person name="Leite T.F."/>
            <person name="Margarido G.R.A."/>
            <person name="Almeida C.A."/>
            <person name="Ferrarezi J.A."/>
            <person name="Labate C.A."/>
        </authorList>
    </citation>
    <scope>NUCLEOTIDE SEQUENCE</scope>
    <source>
        <strain evidence="2">MF-1</strain>
    </source>
</reference>
<comment type="caution">
    <text evidence="2">The sequence shown here is derived from an EMBL/GenBank/DDBJ whole genome shotgun (WGS) entry which is preliminary data.</text>
</comment>
<sequence length="163" mass="19300">MPSQMFLNNMKSSFSYTSFLTGRAAKWIDPYLSNLINKDPTHLLKSWSLFKYQLFTLFGDPNDFQKEKEELDGLRMKEGGHVSLYIAYFRNLVSRIGNWGERTFMHHYRKGLVSRILDQFTSHPSIIYSLQDLMDVTLELDTRYYEKKKQKNNSHKKKIEASK</sequence>
<dbReference type="AlphaFoldDB" id="A0A9Q3DFS4"/>
<protein>
    <recommendedName>
        <fullName evidence="1">Retrotransposon gag domain-containing protein</fullName>
    </recommendedName>
</protein>
<keyword evidence="3" id="KW-1185">Reference proteome</keyword>
<evidence type="ECO:0000259" key="1">
    <source>
        <dbReference type="Pfam" id="PF03732"/>
    </source>
</evidence>
<dbReference type="OrthoDB" id="5582182at2759"/>
<name>A0A9Q3DFS4_9BASI</name>
<accession>A0A9Q3DFS4</accession>
<evidence type="ECO:0000313" key="3">
    <source>
        <dbReference type="Proteomes" id="UP000765509"/>
    </source>
</evidence>